<dbReference type="AlphaFoldDB" id="A0AAW1QEE0"/>
<protein>
    <submittedName>
        <fullName evidence="2">Uncharacterized protein</fullName>
    </submittedName>
</protein>
<keyword evidence="3" id="KW-1185">Reference proteome</keyword>
<feature type="region of interest" description="Disordered" evidence="1">
    <location>
        <begin position="1"/>
        <end position="22"/>
    </location>
</feature>
<accession>A0AAW1QEE0</accession>
<sequence>MTTQPRKTICARASPARSPGSDATWTVPSLHLLTSLAAIPQDRAAPSDHGRHLWRTSVVEVEACHRASLSSTRAAAS</sequence>
<evidence type="ECO:0000313" key="3">
    <source>
        <dbReference type="Proteomes" id="UP001489004"/>
    </source>
</evidence>
<reference evidence="2 3" key="1">
    <citation type="journal article" date="2024" name="Nat. Commun.">
        <title>Phylogenomics reveals the evolutionary origins of lichenization in chlorophyte algae.</title>
        <authorList>
            <person name="Puginier C."/>
            <person name="Libourel C."/>
            <person name="Otte J."/>
            <person name="Skaloud P."/>
            <person name="Haon M."/>
            <person name="Grisel S."/>
            <person name="Petersen M."/>
            <person name="Berrin J.G."/>
            <person name="Delaux P.M."/>
            <person name="Dal Grande F."/>
            <person name="Keller J."/>
        </authorList>
    </citation>
    <scope>NUCLEOTIDE SEQUENCE [LARGE SCALE GENOMIC DNA]</scope>
    <source>
        <strain evidence="2 3">SAG 2043</strain>
    </source>
</reference>
<evidence type="ECO:0000313" key="2">
    <source>
        <dbReference type="EMBL" id="KAK9819765.1"/>
    </source>
</evidence>
<comment type="caution">
    <text evidence="2">The sequence shown here is derived from an EMBL/GenBank/DDBJ whole genome shotgun (WGS) entry which is preliminary data.</text>
</comment>
<dbReference type="EMBL" id="JALJOR010000003">
    <property type="protein sequence ID" value="KAK9819765.1"/>
    <property type="molecule type" value="Genomic_DNA"/>
</dbReference>
<name>A0AAW1QEE0_9CHLO</name>
<gene>
    <name evidence="2" type="ORF">WJX72_002110</name>
</gene>
<dbReference type="Proteomes" id="UP001489004">
    <property type="component" value="Unassembled WGS sequence"/>
</dbReference>
<evidence type="ECO:0000256" key="1">
    <source>
        <dbReference type="SAM" id="MobiDB-lite"/>
    </source>
</evidence>
<organism evidence="2 3">
    <name type="scientific">[Myrmecia] bisecta</name>
    <dbReference type="NCBI Taxonomy" id="41462"/>
    <lineage>
        <taxon>Eukaryota</taxon>
        <taxon>Viridiplantae</taxon>
        <taxon>Chlorophyta</taxon>
        <taxon>core chlorophytes</taxon>
        <taxon>Trebouxiophyceae</taxon>
        <taxon>Trebouxiales</taxon>
        <taxon>Trebouxiaceae</taxon>
        <taxon>Myrmecia</taxon>
    </lineage>
</organism>
<proteinExistence type="predicted"/>